<evidence type="ECO:0000313" key="4">
    <source>
        <dbReference type="Proteomes" id="UP000193689"/>
    </source>
</evidence>
<proteinExistence type="predicted"/>
<dbReference type="PRINTS" id="PR00597">
    <property type="entry name" value="GELSOLIN"/>
</dbReference>
<evidence type="ECO:0000259" key="2">
    <source>
        <dbReference type="Pfam" id="PF00626"/>
    </source>
</evidence>
<dbReference type="GO" id="GO:0008154">
    <property type="term" value="P:actin polymerization or depolymerization"/>
    <property type="evidence" value="ECO:0007669"/>
    <property type="project" value="TreeGrafter"/>
</dbReference>
<dbReference type="SMART" id="SM00262">
    <property type="entry name" value="GEL"/>
    <property type="match status" value="3"/>
</dbReference>
<dbReference type="OrthoDB" id="6375767at2759"/>
<dbReference type="GO" id="GO:0015629">
    <property type="term" value="C:actin cytoskeleton"/>
    <property type="evidence" value="ECO:0007669"/>
    <property type="project" value="TreeGrafter"/>
</dbReference>
<evidence type="ECO:0000313" key="3">
    <source>
        <dbReference type="EMBL" id="ORY67232.1"/>
    </source>
</evidence>
<dbReference type="InterPro" id="IPR007122">
    <property type="entry name" value="Villin/Gelsolin"/>
</dbReference>
<feature type="domain" description="Gelsolin-like" evidence="2">
    <location>
        <begin position="193"/>
        <end position="245"/>
    </location>
</feature>
<dbReference type="AlphaFoldDB" id="A0A1Y2E6S0"/>
<reference evidence="3 4" key="1">
    <citation type="submission" date="2016-07" db="EMBL/GenBank/DDBJ databases">
        <title>Pervasive Adenine N6-methylation of Active Genes in Fungi.</title>
        <authorList>
            <consortium name="DOE Joint Genome Institute"/>
            <person name="Mondo S.J."/>
            <person name="Dannebaum R.O."/>
            <person name="Kuo R.C."/>
            <person name="Labutti K."/>
            <person name="Haridas S."/>
            <person name="Kuo A."/>
            <person name="Salamov A."/>
            <person name="Ahrendt S.R."/>
            <person name="Lipzen A."/>
            <person name="Sullivan W."/>
            <person name="Andreopoulos W.B."/>
            <person name="Clum A."/>
            <person name="Lindquist E."/>
            <person name="Daum C."/>
            <person name="Ramamoorthy G.K."/>
            <person name="Gryganskyi A."/>
            <person name="Culley D."/>
            <person name="Magnuson J.K."/>
            <person name="James T.Y."/>
            <person name="O'Malley M.A."/>
            <person name="Stajich J.E."/>
            <person name="Spatafora J.W."/>
            <person name="Visel A."/>
            <person name="Grigoriev I.V."/>
        </authorList>
    </citation>
    <scope>NUCLEOTIDE SEQUENCE [LARGE SCALE GENOMIC DNA]</scope>
    <source>
        <strain evidence="3 4">CBS 129021</strain>
    </source>
</reference>
<dbReference type="EMBL" id="MCFJ01000004">
    <property type="protein sequence ID" value="ORY67232.1"/>
    <property type="molecule type" value="Genomic_DNA"/>
</dbReference>
<dbReference type="InterPro" id="IPR036180">
    <property type="entry name" value="Gelsolin-like_dom_sf"/>
</dbReference>
<name>A0A1Y2E6S0_9PEZI</name>
<accession>A0A1Y2E6S0</accession>
<dbReference type="RefSeq" id="XP_040717856.1">
    <property type="nucleotide sequence ID" value="XM_040857218.1"/>
</dbReference>
<dbReference type="SUPFAM" id="SSF82754">
    <property type="entry name" value="C-terminal, gelsolin-like domain of Sec23/24"/>
    <property type="match status" value="1"/>
</dbReference>
<dbReference type="STRING" id="1141098.A0A1Y2E6S0"/>
<evidence type="ECO:0000256" key="1">
    <source>
        <dbReference type="SAM" id="MobiDB-lite"/>
    </source>
</evidence>
<comment type="caution">
    <text evidence="3">The sequence shown here is derived from an EMBL/GenBank/DDBJ whole genome shotgun (WGS) entry which is preliminary data.</text>
</comment>
<sequence length="398" mass="44507">MAPHEGLVHMKEYDWRDSNVELIGSDIDHQVKYKSATTEPAWNDGQVGEAAGLYIWRIENFEVVPLPKEIYGQFRSGDSYIVLHSFKAGTKDGQEQLLHDIFFWLGSKTTQDEAGTAAYKTVELDEFLHGVATQHRELQHEPSEDFVALFPRISILSGGVRSGFTHVDVDEKPEEHVMLLRIFKHPSAGRADSIMVHEVEPTWQSLDDGDVFVLEKGDKIWQWQGKNCSPMEKAKAAQVVHDMTLAKHVDVEVVSQTESRSRALVNLLGGQDAEQTSFEAPRPVGSSRKADGQSRPRRLYRLSDASGQMTFDIVKDGEPTSKSDLRGEDVFLLDTGSDIWVWVGLNASKAEKSTWIKVAQMYIRQYAEAPNSAEAFAAPVSKVVQGHESPAFLRALEV</sequence>
<dbReference type="PANTHER" id="PTHR11977:SF130">
    <property type="entry name" value="SEVERIN"/>
    <property type="match status" value="1"/>
</dbReference>
<feature type="domain" description="Gelsolin-like" evidence="2">
    <location>
        <begin position="61"/>
        <end position="146"/>
    </location>
</feature>
<dbReference type="InterPro" id="IPR029006">
    <property type="entry name" value="ADF-H/Gelsolin-like_dom_sf"/>
</dbReference>
<protein>
    <submittedName>
        <fullName evidence="3">Gelsolin</fullName>
    </submittedName>
</protein>
<feature type="domain" description="Gelsolin-like" evidence="2">
    <location>
        <begin position="319"/>
        <end position="393"/>
    </location>
</feature>
<feature type="region of interest" description="Disordered" evidence="1">
    <location>
        <begin position="275"/>
        <end position="297"/>
    </location>
</feature>
<dbReference type="PANTHER" id="PTHR11977">
    <property type="entry name" value="VILLIN"/>
    <property type="match status" value="1"/>
</dbReference>
<dbReference type="Pfam" id="PF00626">
    <property type="entry name" value="Gelsolin"/>
    <property type="match status" value="3"/>
</dbReference>
<dbReference type="InterPro" id="IPR007123">
    <property type="entry name" value="Gelsolin-like_dom"/>
</dbReference>
<dbReference type="Proteomes" id="UP000193689">
    <property type="component" value="Unassembled WGS sequence"/>
</dbReference>
<keyword evidence="4" id="KW-1185">Reference proteome</keyword>
<dbReference type="GeneID" id="63773430"/>
<dbReference type="InParanoid" id="A0A1Y2E6S0"/>
<dbReference type="GO" id="GO:0051015">
    <property type="term" value="F:actin filament binding"/>
    <property type="evidence" value="ECO:0007669"/>
    <property type="project" value="InterPro"/>
</dbReference>
<dbReference type="SUPFAM" id="SSF55753">
    <property type="entry name" value="Actin depolymerizing proteins"/>
    <property type="match status" value="2"/>
</dbReference>
<dbReference type="CDD" id="cd11290">
    <property type="entry name" value="gelsolin_S1_like"/>
    <property type="match status" value="1"/>
</dbReference>
<dbReference type="Gene3D" id="3.40.20.10">
    <property type="entry name" value="Severin"/>
    <property type="match status" value="3"/>
</dbReference>
<organism evidence="3 4">
    <name type="scientific">Pseudomassariella vexata</name>
    <dbReference type="NCBI Taxonomy" id="1141098"/>
    <lineage>
        <taxon>Eukaryota</taxon>
        <taxon>Fungi</taxon>
        <taxon>Dikarya</taxon>
        <taxon>Ascomycota</taxon>
        <taxon>Pezizomycotina</taxon>
        <taxon>Sordariomycetes</taxon>
        <taxon>Xylariomycetidae</taxon>
        <taxon>Amphisphaeriales</taxon>
        <taxon>Pseudomassariaceae</taxon>
        <taxon>Pseudomassariella</taxon>
    </lineage>
</organism>
<dbReference type="GO" id="GO:0005737">
    <property type="term" value="C:cytoplasm"/>
    <property type="evidence" value="ECO:0007669"/>
    <property type="project" value="TreeGrafter"/>
</dbReference>
<gene>
    <name evidence="3" type="ORF">BCR38DRAFT_364536</name>
</gene>